<sequence>MSEVTRGYWAAVVCNADFICVDTFSGYRGGDRRDPKGKQHLLSPEANDLELGEAVVDALAHSRWILPSRREGSTYPEGVEFDMSLYDYKANYPLWVNALMERYGYKNKRALFKNMKNVSIESKNGILTLIPTHHAKLEAWEGVVEEARVVIPATSSPEEIGAALRLALSRCT</sequence>
<dbReference type="RefSeq" id="WP_174410656.1">
    <property type="nucleotide sequence ID" value="NZ_BLVP01000013.1"/>
</dbReference>
<comment type="caution">
    <text evidence="1">The sequence shown here is derived from an EMBL/GenBank/DDBJ whole genome shotgun (WGS) entry which is preliminary data.</text>
</comment>
<dbReference type="Proteomes" id="UP000503820">
    <property type="component" value="Unassembled WGS sequence"/>
</dbReference>
<evidence type="ECO:0008006" key="3">
    <source>
        <dbReference type="Google" id="ProtNLM"/>
    </source>
</evidence>
<organism evidence="1 2">
    <name type="scientific">Desulfovibrio psychrotolerans</name>
    <dbReference type="NCBI Taxonomy" id="415242"/>
    <lineage>
        <taxon>Bacteria</taxon>
        <taxon>Pseudomonadati</taxon>
        <taxon>Thermodesulfobacteriota</taxon>
        <taxon>Desulfovibrionia</taxon>
        <taxon>Desulfovibrionales</taxon>
        <taxon>Desulfovibrionaceae</taxon>
        <taxon>Desulfovibrio</taxon>
    </lineage>
</organism>
<dbReference type="Pfam" id="PF07262">
    <property type="entry name" value="CdiI"/>
    <property type="match status" value="1"/>
</dbReference>
<proteinExistence type="predicted"/>
<accession>A0A7J0BWD6</accession>
<evidence type="ECO:0000313" key="2">
    <source>
        <dbReference type="Proteomes" id="UP000503820"/>
    </source>
</evidence>
<evidence type="ECO:0000313" key="1">
    <source>
        <dbReference type="EMBL" id="GFM38029.1"/>
    </source>
</evidence>
<dbReference type="Gene3D" id="3.40.1590.10">
    <property type="entry name" value="NMB0488-like"/>
    <property type="match status" value="1"/>
</dbReference>
<dbReference type="InterPro" id="IPR009888">
    <property type="entry name" value="CdiI_Proteobact"/>
</dbReference>
<reference evidence="1 2" key="1">
    <citation type="submission" date="2020-05" db="EMBL/GenBank/DDBJ databases">
        <title>Draft genome sequence of Desulfovibrio psychrotolerans JS1T.</title>
        <authorList>
            <person name="Ueno A."/>
            <person name="Tamazawa S."/>
            <person name="Tamamura S."/>
            <person name="Murakami T."/>
            <person name="Kiyama T."/>
            <person name="Inomata H."/>
            <person name="Amano Y."/>
            <person name="Miyakawa K."/>
            <person name="Tamaki H."/>
            <person name="Naganuma T."/>
            <person name="Kaneko K."/>
        </authorList>
    </citation>
    <scope>NUCLEOTIDE SEQUENCE [LARGE SCALE GENOMIC DNA]</scope>
    <source>
        <strain evidence="1 2">JS1</strain>
    </source>
</reference>
<dbReference type="SUPFAM" id="SSF160207">
    <property type="entry name" value="NMB0488-like"/>
    <property type="match status" value="1"/>
</dbReference>
<dbReference type="InterPro" id="IPR037891">
    <property type="entry name" value="Cdil-like_sf"/>
</dbReference>
<name>A0A7J0BWD6_9BACT</name>
<protein>
    <recommendedName>
        <fullName evidence="3">DUF1436 domain-containing protein</fullName>
    </recommendedName>
</protein>
<dbReference type="AlphaFoldDB" id="A0A7J0BWD6"/>
<dbReference type="EMBL" id="BLVP01000013">
    <property type="protein sequence ID" value="GFM38029.1"/>
    <property type="molecule type" value="Genomic_DNA"/>
</dbReference>
<keyword evidence="2" id="KW-1185">Reference proteome</keyword>
<gene>
    <name evidence="1" type="ORF">DSM19430T_27130</name>
</gene>
<dbReference type="CDD" id="cd13445">
    <property type="entry name" value="CDI_inhibitor_EC869_like"/>
    <property type="match status" value="1"/>
</dbReference>